<dbReference type="Pfam" id="PF17039">
    <property type="entry name" value="Glyco_tran_10_N"/>
    <property type="match status" value="1"/>
</dbReference>
<keyword evidence="6 11" id="KW-0812">Transmembrane</keyword>
<comment type="pathway">
    <text evidence="2">Protein modification; protein glycosylation.</text>
</comment>
<evidence type="ECO:0000256" key="6">
    <source>
        <dbReference type="ARBA" id="ARBA00022692"/>
    </source>
</evidence>
<keyword evidence="4 11" id="KW-0328">Glycosyltransferase</keyword>
<keyword evidence="11" id="KW-0333">Golgi apparatus</keyword>
<gene>
    <name evidence="15" type="primary">LOC109466362</name>
</gene>
<comment type="similarity">
    <text evidence="3 11">Belongs to the glycosyltransferase 10 family.</text>
</comment>
<dbReference type="EC" id="2.4.1.-" evidence="11"/>
<dbReference type="GO" id="GO:0046920">
    <property type="term" value="F:alpha-(1-&gt;3)-fucosyltransferase activity"/>
    <property type="evidence" value="ECO:0007669"/>
    <property type="project" value="TreeGrafter"/>
</dbReference>
<evidence type="ECO:0000256" key="1">
    <source>
        <dbReference type="ARBA" id="ARBA00004167"/>
    </source>
</evidence>
<evidence type="ECO:0000256" key="9">
    <source>
        <dbReference type="ARBA" id="ARBA00023136"/>
    </source>
</evidence>
<evidence type="ECO:0000256" key="8">
    <source>
        <dbReference type="ARBA" id="ARBA00022989"/>
    </source>
</evidence>
<dbReference type="SUPFAM" id="SSF53756">
    <property type="entry name" value="UDP-Glycosyltransferase/glycogen phosphorylase"/>
    <property type="match status" value="1"/>
</dbReference>
<evidence type="ECO:0000259" key="12">
    <source>
        <dbReference type="Pfam" id="PF00852"/>
    </source>
</evidence>
<dbReference type="RefSeq" id="XP_019619633.1">
    <property type="nucleotide sequence ID" value="XM_019764074.1"/>
</dbReference>
<keyword evidence="5 11" id="KW-0808">Transferase</keyword>
<evidence type="ECO:0000259" key="13">
    <source>
        <dbReference type="Pfam" id="PF17039"/>
    </source>
</evidence>
<dbReference type="InterPro" id="IPR001503">
    <property type="entry name" value="Glyco_trans_10"/>
</dbReference>
<dbReference type="GO" id="GO:0032580">
    <property type="term" value="C:Golgi cisterna membrane"/>
    <property type="evidence" value="ECO:0007669"/>
    <property type="project" value="UniProtKB-SubCell"/>
</dbReference>
<evidence type="ECO:0000256" key="5">
    <source>
        <dbReference type="ARBA" id="ARBA00022679"/>
    </source>
</evidence>
<feature type="domain" description="Fucosyltransferase N-terminal" evidence="13">
    <location>
        <begin position="124"/>
        <end position="230"/>
    </location>
</feature>
<keyword evidence="8 11" id="KW-1133">Transmembrane helix</keyword>
<keyword evidence="9 11" id="KW-0472">Membrane</keyword>
<keyword evidence="7" id="KW-0735">Signal-anchor</keyword>
<evidence type="ECO:0000256" key="3">
    <source>
        <dbReference type="ARBA" id="ARBA00008919"/>
    </source>
</evidence>
<dbReference type="GeneID" id="109466362"/>
<name>A0A6P4Y5C7_BRABE</name>
<reference evidence="15" key="1">
    <citation type="submission" date="2025-08" db="UniProtKB">
        <authorList>
            <consortium name="RefSeq"/>
        </authorList>
    </citation>
    <scope>IDENTIFICATION</scope>
    <source>
        <tissue evidence="15">Gonad</tissue>
    </source>
</reference>
<dbReference type="AlphaFoldDB" id="A0A6P4Y5C7"/>
<protein>
    <recommendedName>
        <fullName evidence="11">Fucosyltransferase</fullName>
        <ecNumber evidence="11">2.4.1.-</ecNumber>
    </recommendedName>
</protein>
<dbReference type="UniPathway" id="UPA00378"/>
<evidence type="ECO:0000256" key="11">
    <source>
        <dbReference type="RuleBase" id="RU003832"/>
    </source>
</evidence>
<comment type="subcellular location">
    <subcellularLocation>
        <location evidence="11">Golgi apparatus</location>
        <location evidence="11">Golgi stack membrane</location>
        <topology evidence="11">Single-pass type II membrane protein</topology>
    </subcellularLocation>
    <subcellularLocation>
        <location evidence="1">Membrane</location>
        <topology evidence="1">Single-pass membrane protein</topology>
    </subcellularLocation>
</comment>
<dbReference type="KEGG" id="bbel:109466362"/>
<keyword evidence="10" id="KW-0325">Glycoprotein</keyword>
<feature type="transmembrane region" description="Helical" evidence="11">
    <location>
        <begin position="21"/>
        <end position="41"/>
    </location>
</feature>
<feature type="domain" description="Fucosyltransferase C-terminal" evidence="12">
    <location>
        <begin position="254"/>
        <end position="430"/>
    </location>
</feature>
<dbReference type="OrthoDB" id="427096at2759"/>
<dbReference type="PANTHER" id="PTHR11929">
    <property type="entry name" value="ALPHA- 1,3 -FUCOSYLTRANSFERASE"/>
    <property type="match status" value="1"/>
</dbReference>
<dbReference type="FunFam" id="3.40.50.11660:FF:000004">
    <property type="entry name" value="Glycoprotein 3-alpha-L-fucosyltransferase A"/>
    <property type="match status" value="1"/>
</dbReference>
<evidence type="ECO:0000256" key="2">
    <source>
        <dbReference type="ARBA" id="ARBA00004922"/>
    </source>
</evidence>
<keyword evidence="14" id="KW-1185">Reference proteome</keyword>
<evidence type="ECO:0000256" key="10">
    <source>
        <dbReference type="ARBA" id="ARBA00023180"/>
    </source>
</evidence>
<evidence type="ECO:0000313" key="14">
    <source>
        <dbReference type="Proteomes" id="UP000515135"/>
    </source>
</evidence>
<evidence type="ECO:0000256" key="7">
    <source>
        <dbReference type="ARBA" id="ARBA00022968"/>
    </source>
</evidence>
<dbReference type="Gene3D" id="3.40.50.11660">
    <property type="entry name" value="Glycosyl transferase family 10, C-terminal domain"/>
    <property type="match status" value="1"/>
</dbReference>
<organism evidence="14 15">
    <name type="scientific">Branchiostoma belcheri</name>
    <name type="common">Amphioxus</name>
    <dbReference type="NCBI Taxonomy" id="7741"/>
    <lineage>
        <taxon>Eukaryota</taxon>
        <taxon>Metazoa</taxon>
        <taxon>Chordata</taxon>
        <taxon>Cephalochordata</taxon>
        <taxon>Leptocardii</taxon>
        <taxon>Amphioxiformes</taxon>
        <taxon>Branchiostomatidae</taxon>
        <taxon>Branchiostoma</taxon>
    </lineage>
</organism>
<sequence length="458" mass="53932">MENGRKAVKATQVPNTDFLKKTGALVVLLLILTVLCMYIAYTGFNVSSVAKHSDSPHRPAYRKKGKDLRMHYRPGLENAPTIQRTALPRYSHLISADDNPLSQYYTVWNEKTTHTARKAPGDMRKVVVWNPWPPLKVLPRQACPSMPQCEFTKDRGEVTDADAIVFWFRLIPTVYNRSYFPAPRPAQQQWIMRTPDCPYMTRHTDWVSYAGVFNWTMTYRNDSDVYMPWGHITSIYREIARRPDTVGKHYPKQEGKLVIWYVSDCYKHLSRFSYASELMKYVHVDVFGGCGKQYCATTDRNCFSDHLRQYKFYLAFENFKCVEYITEKFWKNALKHDLVPVVLGSPKSDYERFVPSNSFIHIDDFKTPRALASYLMYLDKNEDKYMEYFAWRNNPPKNLPDYERDWCELCKKLVNANPTERKVYNDIDKWWRGPNYEFCEPMVIVSNIRKESDAVHYP</sequence>
<dbReference type="PANTHER" id="PTHR11929:SF145">
    <property type="entry name" value="ALPHA-(1,3)-FUCOSYLTRANSFERASE FUT-1"/>
    <property type="match status" value="1"/>
</dbReference>
<dbReference type="Proteomes" id="UP000515135">
    <property type="component" value="Unplaced"/>
</dbReference>
<dbReference type="InterPro" id="IPR031481">
    <property type="entry name" value="Glyco_tran_10_N"/>
</dbReference>
<dbReference type="Pfam" id="PF00852">
    <property type="entry name" value="Glyco_transf_10"/>
    <property type="match status" value="1"/>
</dbReference>
<evidence type="ECO:0000256" key="4">
    <source>
        <dbReference type="ARBA" id="ARBA00022676"/>
    </source>
</evidence>
<dbReference type="InterPro" id="IPR038577">
    <property type="entry name" value="GT10-like_C_sf"/>
</dbReference>
<accession>A0A6P4Y5C7</accession>
<dbReference type="InterPro" id="IPR055270">
    <property type="entry name" value="Glyco_tran_10_C"/>
</dbReference>
<proteinExistence type="inferred from homology"/>
<evidence type="ECO:0000313" key="15">
    <source>
        <dbReference type="RefSeq" id="XP_019619633.1"/>
    </source>
</evidence>